<protein>
    <submittedName>
        <fullName evidence="2">Secreted protein</fullName>
    </submittedName>
</protein>
<reference evidence="2" key="1">
    <citation type="submission" date="2016-11" db="UniProtKB">
        <authorList>
            <consortium name="WormBaseParasite"/>
        </authorList>
    </citation>
    <scope>IDENTIFICATION</scope>
</reference>
<name>A0A1I7YY13_9BILA</name>
<evidence type="ECO:0000313" key="1">
    <source>
        <dbReference type="Proteomes" id="UP000095287"/>
    </source>
</evidence>
<organism evidence="1 2">
    <name type="scientific">Steinernema glaseri</name>
    <dbReference type="NCBI Taxonomy" id="37863"/>
    <lineage>
        <taxon>Eukaryota</taxon>
        <taxon>Metazoa</taxon>
        <taxon>Ecdysozoa</taxon>
        <taxon>Nematoda</taxon>
        <taxon>Chromadorea</taxon>
        <taxon>Rhabditida</taxon>
        <taxon>Tylenchina</taxon>
        <taxon>Panagrolaimomorpha</taxon>
        <taxon>Strongyloidoidea</taxon>
        <taxon>Steinernematidae</taxon>
        <taxon>Steinernema</taxon>
    </lineage>
</organism>
<proteinExistence type="predicted"/>
<keyword evidence="1" id="KW-1185">Reference proteome</keyword>
<dbReference type="AlphaFoldDB" id="A0A1I7YY13"/>
<sequence>MHSPRLALLRRDDRSSLMVRLLDLLVGLITQVRGSRTFQSRTNQTYSGTEMSVHDHLHIRRLISISDEM</sequence>
<dbReference type="Proteomes" id="UP000095287">
    <property type="component" value="Unplaced"/>
</dbReference>
<accession>A0A1I7YY13</accession>
<dbReference type="WBParaSite" id="L893_g2067.t1">
    <property type="protein sequence ID" value="L893_g2067.t1"/>
    <property type="gene ID" value="L893_g2067"/>
</dbReference>
<evidence type="ECO:0000313" key="2">
    <source>
        <dbReference type="WBParaSite" id="L893_g2067.t1"/>
    </source>
</evidence>